<comment type="caution">
    <text evidence="1">The sequence shown here is derived from an EMBL/GenBank/DDBJ whole genome shotgun (WGS) entry which is preliminary data.</text>
</comment>
<name>A0A543J837_9PSEU</name>
<sequence length="151" mass="16211">MNVPADTVRQVLRPWSHAPALGRPHGTWLYGTDRHGRITSPSRALVRRHRAAFTLTATTVTEDLDHLLKTLHAGGTRFVPAACRPDLSHRLLAARLVDQAVCYAVPAGPSGLGEPVPASWPDGFDVEAVDPTDGWVRITATPSRPDSGAGQ</sequence>
<dbReference type="RefSeq" id="WP_170231848.1">
    <property type="nucleotide sequence ID" value="NZ_VFPP01000001.1"/>
</dbReference>
<dbReference type="EMBL" id="VFPP01000001">
    <property type="protein sequence ID" value="TQM78993.1"/>
    <property type="molecule type" value="Genomic_DNA"/>
</dbReference>
<dbReference type="Proteomes" id="UP000316628">
    <property type="component" value="Unassembled WGS sequence"/>
</dbReference>
<proteinExistence type="predicted"/>
<protein>
    <submittedName>
        <fullName evidence="1">Uncharacterized protein</fullName>
    </submittedName>
</protein>
<dbReference type="AlphaFoldDB" id="A0A543J837"/>
<evidence type="ECO:0000313" key="1">
    <source>
        <dbReference type="EMBL" id="TQM78993.1"/>
    </source>
</evidence>
<reference evidence="1 2" key="1">
    <citation type="submission" date="2019-06" db="EMBL/GenBank/DDBJ databases">
        <title>Sequencing the genomes of 1000 actinobacteria strains.</title>
        <authorList>
            <person name="Klenk H.-P."/>
        </authorList>
    </citation>
    <scope>NUCLEOTIDE SEQUENCE [LARGE SCALE GENOMIC DNA]</scope>
    <source>
        <strain evidence="1 2">DSM 45456</strain>
    </source>
</reference>
<gene>
    <name evidence="1" type="ORF">FHX81_1285</name>
</gene>
<organism evidence="1 2">
    <name type="scientific">Saccharothrix saharensis</name>
    <dbReference type="NCBI Taxonomy" id="571190"/>
    <lineage>
        <taxon>Bacteria</taxon>
        <taxon>Bacillati</taxon>
        <taxon>Actinomycetota</taxon>
        <taxon>Actinomycetes</taxon>
        <taxon>Pseudonocardiales</taxon>
        <taxon>Pseudonocardiaceae</taxon>
        <taxon>Saccharothrix</taxon>
    </lineage>
</organism>
<accession>A0A543J837</accession>
<keyword evidence="2" id="KW-1185">Reference proteome</keyword>
<evidence type="ECO:0000313" key="2">
    <source>
        <dbReference type="Proteomes" id="UP000316628"/>
    </source>
</evidence>